<feature type="transmembrane region" description="Helical" evidence="6">
    <location>
        <begin position="31"/>
        <end position="47"/>
    </location>
</feature>
<keyword evidence="2 6" id="KW-0812">Transmembrane</keyword>
<sequence length="282" mass="29642">MSAAASIAAVRSGLNAGRIEVRQSLTNGQDIVSMLFIPAVLLVVALFRRGSDIGGTGLSLGSTTLASLLGMVLAFNGLQAVAFSLLMEREDGTLLRAKAAPNGMVAYLVSKIIHSSVTSLVTTVLLLVPGLLLFDGVALDSAGAWFTLVWVLALGLLATMPIGAVLGSLLDSPRNISVVMFPLLALFGISGIFFPMTEAPEWLQFVAQVFPVYWLGLGMRAALLPDAFASVEIGGSWRLLETFLALGAWSALGLLLAPAVLRRMARKESGSAIAARKETAMR</sequence>
<dbReference type="PIRSF" id="PIRSF006648">
    <property type="entry name" value="DrrB"/>
    <property type="match status" value="1"/>
</dbReference>
<evidence type="ECO:0000256" key="1">
    <source>
        <dbReference type="ARBA" id="ARBA00004141"/>
    </source>
</evidence>
<evidence type="ECO:0000313" key="8">
    <source>
        <dbReference type="EMBL" id="MER7183953.1"/>
    </source>
</evidence>
<evidence type="ECO:0000256" key="2">
    <source>
        <dbReference type="ARBA" id="ARBA00022692"/>
    </source>
</evidence>
<evidence type="ECO:0000256" key="4">
    <source>
        <dbReference type="ARBA" id="ARBA00023136"/>
    </source>
</evidence>
<dbReference type="InterPro" id="IPR000412">
    <property type="entry name" value="ABC_2_transport"/>
</dbReference>
<organism evidence="8 9">
    <name type="scientific">Streptomyces hyaluromycini</name>
    <dbReference type="NCBI Taxonomy" id="1377993"/>
    <lineage>
        <taxon>Bacteria</taxon>
        <taxon>Bacillati</taxon>
        <taxon>Actinomycetota</taxon>
        <taxon>Actinomycetes</taxon>
        <taxon>Kitasatosporales</taxon>
        <taxon>Streptomycetaceae</taxon>
        <taxon>Streptomyces</taxon>
    </lineage>
</organism>
<name>A0ABV1X4N6_9ACTN</name>
<dbReference type="InterPro" id="IPR051784">
    <property type="entry name" value="Nod_factor_ABC_transporter"/>
</dbReference>
<comment type="subcellular location">
    <subcellularLocation>
        <location evidence="1">Membrane</location>
        <topology evidence="1">Multi-pass membrane protein</topology>
    </subcellularLocation>
</comment>
<dbReference type="PANTHER" id="PTHR43229:SF2">
    <property type="entry name" value="NODULATION PROTEIN J"/>
    <property type="match status" value="1"/>
</dbReference>
<proteinExistence type="predicted"/>
<gene>
    <name evidence="8" type="ORF">ABT404_31540</name>
</gene>
<feature type="transmembrane region" description="Helical" evidence="6">
    <location>
        <begin position="202"/>
        <end position="223"/>
    </location>
</feature>
<feature type="transmembrane region" description="Helical" evidence="6">
    <location>
        <begin position="112"/>
        <end position="134"/>
    </location>
</feature>
<comment type="caution">
    <text evidence="8">The sequence shown here is derived from an EMBL/GenBank/DDBJ whole genome shotgun (WGS) entry which is preliminary data.</text>
</comment>
<dbReference type="PANTHER" id="PTHR43229">
    <property type="entry name" value="NODULATION PROTEIN J"/>
    <property type="match status" value="1"/>
</dbReference>
<keyword evidence="4 6" id="KW-0472">Membrane</keyword>
<dbReference type="RefSeq" id="WP_350785685.1">
    <property type="nucleotide sequence ID" value="NZ_JBEPEK010000287.1"/>
</dbReference>
<evidence type="ECO:0000256" key="5">
    <source>
        <dbReference type="ARBA" id="ARBA00023251"/>
    </source>
</evidence>
<dbReference type="InterPro" id="IPR047817">
    <property type="entry name" value="ABC2_TM_bact-type"/>
</dbReference>
<keyword evidence="5" id="KW-0046">Antibiotic resistance</keyword>
<evidence type="ECO:0000256" key="6">
    <source>
        <dbReference type="SAM" id="Phobius"/>
    </source>
</evidence>
<reference evidence="8 9" key="1">
    <citation type="submission" date="2024-06" db="EMBL/GenBank/DDBJ databases">
        <title>The Natural Products Discovery Center: Release of the First 8490 Sequenced Strains for Exploring Actinobacteria Biosynthetic Diversity.</title>
        <authorList>
            <person name="Kalkreuter E."/>
            <person name="Kautsar S.A."/>
            <person name="Yang D."/>
            <person name="Bader C.D."/>
            <person name="Teijaro C.N."/>
            <person name="Fluegel L."/>
            <person name="Davis C.M."/>
            <person name="Simpson J.R."/>
            <person name="Lauterbach L."/>
            <person name="Steele A.D."/>
            <person name="Gui C."/>
            <person name="Meng S."/>
            <person name="Li G."/>
            <person name="Viehrig K."/>
            <person name="Ye F."/>
            <person name="Su P."/>
            <person name="Kiefer A.F."/>
            <person name="Nichols A."/>
            <person name="Cepeda A.J."/>
            <person name="Yan W."/>
            <person name="Fan B."/>
            <person name="Jiang Y."/>
            <person name="Adhikari A."/>
            <person name="Zheng C.-J."/>
            <person name="Schuster L."/>
            <person name="Cowan T.M."/>
            <person name="Smanski M.J."/>
            <person name="Chevrette M.G."/>
            <person name="De Carvalho L.P.S."/>
            <person name="Shen B."/>
        </authorList>
    </citation>
    <scope>NUCLEOTIDE SEQUENCE [LARGE SCALE GENOMIC DNA]</scope>
    <source>
        <strain evidence="8 9">NPDC000234</strain>
    </source>
</reference>
<accession>A0ABV1X4N6</accession>
<feature type="transmembrane region" description="Helical" evidence="6">
    <location>
        <begin position="176"/>
        <end position="195"/>
    </location>
</feature>
<dbReference type="InterPro" id="IPR013525">
    <property type="entry name" value="ABC2_TM"/>
</dbReference>
<dbReference type="Pfam" id="PF12698">
    <property type="entry name" value="ABC2_membrane_3"/>
    <property type="match status" value="1"/>
</dbReference>
<keyword evidence="3 6" id="KW-1133">Transmembrane helix</keyword>
<evidence type="ECO:0000313" key="9">
    <source>
        <dbReference type="Proteomes" id="UP001474181"/>
    </source>
</evidence>
<feature type="transmembrane region" description="Helical" evidence="6">
    <location>
        <begin position="243"/>
        <end position="261"/>
    </location>
</feature>
<dbReference type="Proteomes" id="UP001474181">
    <property type="component" value="Unassembled WGS sequence"/>
</dbReference>
<feature type="domain" description="ABC transmembrane type-2" evidence="7">
    <location>
        <begin position="29"/>
        <end position="264"/>
    </location>
</feature>
<dbReference type="EMBL" id="JBEPEK010000287">
    <property type="protein sequence ID" value="MER7183953.1"/>
    <property type="molecule type" value="Genomic_DNA"/>
</dbReference>
<feature type="transmembrane region" description="Helical" evidence="6">
    <location>
        <begin position="146"/>
        <end position="170"/>
    </location>
</feature>
<evidence type="ECO:0000259" key="7">
    <source>
        <dbReference type="PROSITE" id="PS51012"/>
    </source>
</evidence>
<dbReference type="PROSITE" id="PS51012">
    <property type="entry name" value="ABC_TM2"/>
    <property type="match status" value="1"/>
</dbReference>
<keyword evidence="9" id="KW-1185">Reference proteome</keyword>
<protein>
    <submittedName>
        <fullName evidence="8">ABC transporter permease</fullName>
    </submittedName>
</protein>
<evidence type="ECO:0000256" key="3">
    <source>
        <dbReference type="ARBA" id="ARBA00022989"/>
    </source>
</evidence>